<organism evidence="1 3">
    <name type="scientific">Medicago truncatula</name>
    <name type="common">Barrel medic</name>
    <name type="synonym">Medicago tribuloides</name>
    <dbReference type="NCBI Taxonomy" id="3880"/>
    <lineage>
        <taxon>Eukaryota</taxon>
        <taxon>Viridiplantae</taxon>
        <taxon>Streptophyta</taxon>
        <taxon>Embryophyta</taxon>
        <taxon>Tracheophyta</taxon>
        <taxon>Spermatophyta</taxon>
        <taxon>Magnoliopsida</taxon>
        <taxon>eudicotyledons</taxon>
        <taxon>Gunneridae</taxon>
        <taxon>Pentapetalae</taxon>
        <taxon>rosids</taxon>
        <taxon>fabids</taxon>
        <taxon>Fabales</taxon>
        <taxon>Fabaceae</taxon>
        <taxon>Papilionoideae</taxon>
        <taxon>50 kb inversion clade</taxon>
        <taxon>NPAAA clade</taxon>
        <taxon>Hologalegina</taxon>
        <taxon>IRL clade</taxon>
        <taxon>Trifolieae</taxon>
        <taxon>Medicago</taxon>
    </lineage>
</organism>
<reference evidence="1 3" key="2">
    <citation type="journal article" date="2014" name="BMC Genomics">
        <title>An improved genome release (version Mt4.0) for the model legume Medicago truncatula.</title>
        <authorList>
            <person name="Tang H."/>
            <person name="Krishnakumar V."/>
            <person name="Bidwell S."/>
            <person name="Rosen B."/>
            <person name="Chan A."/>
            <person name="Zhou S."/>
            <person name="Gentzbittel L."/>
            <person name="Childs K.L."/>
            <person name="Yandell M."/>
            <person name="Gundlach H."/>
            <person name="Mayer K.F."/>
            <person name="Schwartz D.C."/>
            <person name="Town C.D."/>
        </authorList>
    </citation>
    <scope>GENOME REANNOTATION</scope>
    <source>
        <strain evidence="1">A17</strain>
        <strain evidence="2 3">cv. Jemalong A17</strain>
    </source>
</reference>
<name>A0A072V7L3_MEDTR</name>
<gene>
    <name evidence="1" type="ordered locus">MTR_2g437550</name>
</gene>
<sequence length="76" mass="9157">MYPHTKRNSAACEEMYWEKPKFHDGKIALFIKVYRERHSPQRQEGVLYGLDLKKPDMSRLASRRILAYLTFLLFYC</sequence>
<evidence type="ECO:0000313" key="3">
    <source>
        <dbReference type="Proteomes" id="UP000002051"/>
    </source>
</evidence>
<protein>
    <submittedName>
        <fullName evidence="1 2">Uncharacterized protein</fullName>
    </submittedName>
</protein>
<proteinExistence type="predicted"/>
<dbReference type="AlphaFoldDB" id="A0A072V7L3"/>
<reference evidence="1 3" key="1">
    <citation type="journal article" date="2011" name="Nature">
        <title>The Medicago genome provides insight into the evolution of rhizobial symbioses.</title>
        <authorList>
            <person name="Young N.D."/>
            <person name="Debelle F."/>
            <person name="Oldroyd G.E."/>
            <person name="Geurts R."/>
            <person name="Cannon S.B."/>
            <person name="Udvardi M.K."/>
            <person name="Benedito V.A."/>
            <person name="Mayer K.F."/>
            <person name="Gouzy J."/>
            <person name="Schoof H."/>
            <person name="Van de Peer Y."/>
            <person name="Proost S."/>
            <person name="Cook D.R."/>
            <person name="Meyers B.C."/>
            <person name="Spannagl M."/>
            <person name="Cheung F."/>
            <person name="De Mita S."/>
            <person name="Krishnakumar V."/>
            <person name="Gundlach H."/>
            <person name="Zhou S."/>
            <person name="Mudge J."/>
            <person name="Bharti A.K."/>
            <person name="Murray J.D."/>
            <person name="Naoumkina M.A."/>
            <person name="Rosen B."/>
            <person name="Silverstein K.A."/>
            <person name="Tang H."/>
            <person name="Rombauts S."/>
            <person name="Zhao P.X."/>
            <person name="Zhou P."/>
            <person name="Barbe V."/>
            <person name="Bardou P."/>
            <person name="Bechner M."/>
            <person name="Bellec A."/>
            <person name="Berger A."/>
            <person name="Berges H."/>
            <person name="Bidwell S."/>
            <person name="Bisseling T."/>
            <person name="Choisne N."/>
            <person name="Couloux A."/>
            <person name="Denny R."/>
            <person name="Deshpande S."/>
            <person name="Dai X."/>
            <person name="Doyle J.J."/>
            <person name="Dudez A.M."/>
            <person name="Farmer A.D."/>
            <person name="Fouteau S."/>
            <person name="Franken C."/>
            <person name="Gibelin C."/>
            <person name="Gish J."/>
            <person name="Goldstein S."/>
            <person name="Gonzalez A.J."/>
            <person name="Green P.J."/>
            <person name="Hallab A."/>
            <person name="Hartog M."/>
            <person name="Hua A."/>
            <person name="Humphray S.J."/>
            <person name="Jeong D.H."/>
            <person name="Jing Y."/>
            <person name="Jocker A."/>
            <person name="Kenton S.M."/>
            <person name="Kim D.J."/>
            <person name="Klee K."/>
            <person name="Lai H."/>
            <person name="Lang C."/>
            <person name="Lin S."/>
            <person name="Macmil S.L."/>
            <person name="Magdelenat G."/>
            <person name="Matthews L."/>
            <person name="McCorrison J."/>
            <person name="Monaghan E.L."/>
            <person name="Mun J.H."/>
            <person name="Najar F.Z."/>
            <person name="Nicholson C."/>
            <person name="Noirot C."/>
            <person name="O'Bleness M."/>
            <person name="Paule C.R."/>
            <person name="Poulain J."/>
            <person name="Prion F."/>
            <person name="Qin B."/>
            <person name="Qu C."/>
            <person name="Retzel E.F."/>
            <person name="Riddle C."/>
            <person name="Sallet E."/>
            <person name="Samain S."/>
            <person name="Samson N."/>
            <person name="Sanders I."/>
            <person name="Saurat O."/>
            <person name="Scarpelli C."/>
            <person name="Schiex T."/>
            <person name="Segurens B."/>
            <person name="Severin A.J."/>
            <person name="Sherrier D.J."/>
            <person name="Shi R."/>
            <person name="Sims S."/>
            <person name="Singer S.R."/>
            <person name="Sinharoy S."/>
            <person name="Sterck L."/>
            <person name="Viollet A."/>
            <person name="Wang B.B."/>
            <person name="Wang K."/>
            <person name="Wang M."/>
            <person name="Wang X."/>
            <person name="Warfsmann J."/>
            <person name="Weissenbach J."/>
            <person name="White D.D."/>
            <person name="White J.D."/>
            <person name="Wiley G.B."/>
            <person name="Wincker P."/>
            <person name="Xing Y."/>
            <person name="Yang L."/>
            <person name="Yao Z."/>
            <person name="Ying F."/>
            <person name="Zhai J."/>
            <person name="Zhou L."/>
            <person name="Zuber A."/>
            <person name="Denarie J."/>
            <person name="Dixon R.A."/>
            <person name="May G.D."/>
            <person name="Schwartz D.C."/>
            <person name="Rogers J."/>
            <person name="Quetier F."/>
            <person name="Town C.D."/>
            <person name="Roe B.A."/>
        </authorList>
    </citation>
    <scope>NUCLEOTIDE SEQUENCE [LARGE SCALE GENOMIC DNA]</scope>
    <source>
        <strain evidence="1">A17</strain>
        <strain evidence="2 3">cv. Jemalong A17</strain>
    </source>
</reference>
<dbReference type="EMBL" id="CM001218">
    <property type="protein sequence ID" value="KEH37323.1"/>
    <property type="molecule type" value="Genomic_DNA"/>
</dbReference>
<reference evidence="2" key="3">
    <citation type="submission" date="2015-04" db="UniProtKB">
        <authorList>
            <consortium name="EnsemblPlants"/>
        </authorList>
    </citation>
    <scope>IDENTIFICATION</scope>
    <source>
        <strain evidence="2">cv. Jemalong A17</strain>
    </source>
</reference>
<dbReference type="EnsemblPlants" id="KEH37323">
    <property type="protein sequence ID" value="KEH37323"/>
    <property type="gene ID" value="MTR_2g437550"/>
</dbReference>
<dbReference type="Proteomes" id="UP000002051">
    <property type="component" value="Chromosome 2"/>
</dbReference>
<evidence type="ECO:0000313" key="2">
    <source>
        <dbReference type="EnsemblPlants" id="KEH37323"/>
    </source>
</evidence>
<keyword evidence="3" id="KW-1185">Reference proteome</keyword>
<evidence type="ECO:0000313" key="1">
    <source>
        <dbReference type="EMBL" id="KEH37323.1"/>
    </source>
</evidence>
<accession>A0A072V7L3</accession>
<dbReference type="HOGENOM" id="CLU_2658166_0_0_1"/>